<evidence type="ECO:0000313" key="2">
    <source>
        <dbReference type="Proteomes" id="UP000326939"/>
    </source>
</evidence>
<accession>A0A5N5NN31</accession>
<dbReference type="EMBL" id="VDCV01000002">
    <property type="protein sequence ID" value="KAB5568732.1"/>
    <property type="molecule type" value="Genomic_DNA"/>
</dbReference>
<keyword evidence="2" id="KW-1185">Reference proteome</keyword>
<dbReference type="AlphaFoldDB" id="A0A5N5NN31"/>
<reference evidence="2" key="1">
    <citation type="journal article" date="2019" name="Gigascience">
        <title>De novo genome assembly of the endangered Acer yangbiense, a plant species with extremely small populations endemic to Yunnan Province, China.</title>
        <authorList>
            <person name="Yang J."/>
            <person name="Wariss H.M."/>
            <person name="Tao L."/>
            <person name="Zhang R."/>
            <person name="Yun Q."/>
            <person name="Hollingsworth P."/>
            <person name="Dao Z."/>
            <person name="Luo G."/>
            <person name="Guo H."/>
            <person name="Ma Y."/>
            <person name="Sun W."/>
        </authorList>
    </citation>
    <scope>NUCLEOTIDE SEQUENCE [LARGE SCALE GENOMIC DNA]</scope>
    <source>
        <strain evidence="2">cv. br00</strain>
    </source>
</reference>
<sequence length="388" mass="43322">MVERVSKNAIKDAHLTKDFIHKAKKIAENNLGDHHNSLQTGCACTGEMPSEQTRIRFGQDKFYLMVSVTRSMVPCSSVRQIFLVPGPVSVSTSEISKIKHKSQSLGNQRLEIFSTSLKLLYAKNTKMQMAVYNSVGTGSAHPSAPSPWKGWILGVLLSVILPFCRNKWGGLLMMKDKIEAVVELADQVADIVEEVAEGVEKVADEVADHLPEGGKLKQVATFVENVARETAKDADLIDDVIEKVQPNTRFSDLAFNYLIPYKTIINWVSLNRFLITWLMYFSERCINSFPPGASDYSNQDGPNFRHRAVSQKKKKKQTNGCVDKINSVVKMADHVGDVVEEVAEEMGTVAEEVADHLLEGGKLKRGNFFVETRRILIMTKSSRRFSLS</sequence>
<protein>
    <submittedName>
        <fullName evidence="1">Uncharacterized protein</fullName>
    </submittedName>
</protein>
<dbReference type="PANTHER" id="PTHR33735">
    <property type="entry name" value="EXPRESSED PROTEIN"/>
    <property type="match status" value="1"/>
</dbReference>
<gene>
    <name evidence="1" type="ORF">DKX38_002525</name>
</gene>
<proteinExistence type="predicted"/>
<dbReference type="PANTHER" id="PTHR33735:SF14">
    <property type="entry name" value="PHAGE CAPSID SCAFFOLDING PROTEIN (GPO) SERINE PEPTIDASE"/>
    <property type="match status" value="1"/>
</dbReference>
<evidence type="ECO:0000313" key="1">
    <source>
        <dbReference type="EMBL" id="KAB5568732.1"/>
    </source>
</evidence>
<comment type="caution">
    <text evidence="1">The sequence shown here is derived from an EMBL/GenBank/DDBJ whole genome shotgun (WGS) entry which is preliminary data.</text>
</comment>
<dbReference type="Proteomes" id="UP000326939">
    <property type="component" value="Chromosome 2"/>
</dbReference>
<name>A0A5N5NN31_9ROSI</name>
<organism evidence="1 2">
    <name type="scientific">Salix brachista</name>
    <dbReference type="NCBI Taxonomy" id="2182728"/>
    <lineage>
        <taxon>Eukaryota</taxon>
        <taxon>Viridiplantae</taxon>
        <taxon>Streptophyta</taxon>
        <taxon>Embryophyta</taxon>
        <taxon>Tracheophyta</taxon>
        <taxon>Spermatophyta</taxon>
        <taxon>Magnoliopsida</taxon>
        <taxon>eudicotyledons</taxon>
        <taxon>Gunneridae</taxon>
        <taxon>Pentapetalae</taxon>
        <taxon>rosids</taxon>
        <taxon>fabids</taxon>
        <taxon>Malpighiales</taxon>
        <taxon>Salicaceae</taxon>
        <taxon>Saliceae</taxon>
        <taxon>Salix</taxon>
    </lineage>
</organism>